<evidence type="ECO:0000313" key="2">
    <source>
        <dbReference type="Proteomes" id="UP001604336"/>
    </source>
</evidence>
<name>A0ABD1QY61_9LAMI</name>
<keyword evidence="2" id="KW-1185">Reference proteome</keyword>
<accession>A0ABD1QY61</accession>
<comment type="caution">
    <text evidence="1">The sequence shown here is derived from an EMBL/GenBank/DDBJ whole genome shotgun (WGS) entry which is preliminary data.</text>
</comment>
<sequence>MSGKQAEWLNWGLIPHPFLHPGLPWPGVNPHYHPASPRFNGLLFTRHYLQEASLRFNGLLFTHRYLQEASLRFNGLLFTHHYLQEASLKFNGLLSIHLFHQGVFNSHHNCRGIRGSISNHGFRHICGIHMVQPKVVTWTMKAPAVPLLKKVEEKLILD</sequence>
<dbReference type="EMBL" id="JBFOLK010000010">
    <property type="protein sequence ID" value="KAL2481144.1"/>
    <property type="molecule type" value="Genomic_DNA"/>
</dbReference>
<protein>
    <submittedName>
        <fullName evidence="1">Uncharacterized protein</fullName>
    </submittedName>
</protein>
<proteinExistence type="predicted"/>
<evidence type="ECO:0000313" key="1">
    <source>
        <dbReference type="EMBL" id="KAL2481144.1"/>
    </source>
</evidence>
<organism evidence="1 2">
    <name type="scientific">Abeliophyllum distichum</name>
    <dbReference type="NCBI Taxonomy" id="126358"/>
    <lineage>
        <taxon>Eukaryota</taxon>
        <taxon>Viridiplantae</taxon>
        <taxon>Streptophyta</taxon>
        <taxon>Embryophyta</taxon>
        <taxon>Tracheophyta</taxon>
        <taxon>Spermatophyta</taxon>
        <taxon>Magnoliopsida</taxon>
        <taxon>eudicotyledons</taxon>
        <taxon>Gunneridae</taxon>
        <taxon>Pentapetalae</taxon>
        <taxon>asterids</taxon>
        <taxon>lamiids</taxon>
        <taxon>Lamiales</taxon>
        <taxon>Oleaceae</taxon>
        <taxon>Forsythieae</taxon>
        <taxon>Abeliophyllum</taxon>
    </lineage>
</organism>
<dbReference type="Proteomes" id="UP001604336">
    <property type="component" value="Unassembled WGS sequence"/>
</dbReference>
<gene>
    <name evidence="1" type="ORF">Adt_34110</name>
</gene>
<reference evidence="2" key="1">
    <citation type="submission" date="2024-07" db="EMBL/GenBank/DDBJ databases">
        <title>Two chromosome-level genome assemblies of Korean endemic species Abeliophyllum distichum and Forsythia ovata (Oleaceae).</title>
        <authorList>
            <person name="Jang H."/>
        </authorList>
    </citation>
    <scope>NUCLEOTIDE SEQUENCE [LARGE SCALE GENOMIC DNA]</scope>
</reference>
<dbReference type="AlphaFoldDB" id="A0ABD1QY61"/>